<dbReference type="Proteomes" id="UP001178507">
    <property type="component" value="Unassembled WGS sequence"/>
</dbReference>
<keyword evidence="2" id="KW-1185">Reference proteome</keyword>
<comment type="caution">
    <text evidence="1">The sequence shown here is derived from an EMBL/GenBank/DDBJ whole genome shotgun (WGS) entry which is preliminary data.</text>
</comment>
<dbReference type="AlphaFoldDB" id="A0AA36N482"/>
<dbReference type="PANTHER" id="PTHR31482">
    <property type="entry name" value="ESTS AU081301(E20138)"/>
    <property type="match status" value="1"/>
</dbReference>
<dbReference type="EMBL" id="CAUJNA010003291">
    <property type="protein sequence ID" value="CAJ1398105.1"/>
    <property type="molecule type" value="Genomic_DNA"/>
</dbReference>
<evidence type="ECO:0000313" key="1">
    <source>
        <dbReference type="EMBL" id="CAJ1398105.1"/>
    </source>
</evidence>
<proteinExistence type="predicted"/>
<gene>
    <name evidence="1" type="ORF">EVOR1521_LOCUS21976</name>
</gene>
<protein>
    <submittedName>
        <fullName evidence="1">Uncharacterized protein</fullName>
    </submittedName>
</protein>
<dbReference type="PANTHER" id="PTHR31482:SF18">
    <property type="entry name" value="ESTS AU081301(E20138)"/>
    <property type="match status" value="1"/>
</dbReference>
<accession>A0AA36N482</accession>
<sequence length="425" mass="48673">MGATGSLQDQDACLDGKHGNDISIESKQKPCGQIRGQVLVPEEAWRTYQDNFVVQMHGLPGCGFWQGIRSRGDFEDLRHGLEEEKDWTASAAFAQPLEYVNLQPWKWTCYMRDTRSCLQTWLDEVLTSDLCGSDSFREFLFRQPPATSGDAAQTVLALPIMGHILSFLEQPSDVASLSSLTSKSLNYSGTTLCNRQWERMYAERWRAFHEAQVYHSELSRQPVDWKSMYQHTDAGRHEALLEVYDREKKLGFAMSCMLAKVIWDSRTNSYIASYVSASQVLPERISYLETYRLRFCPPSVRRQLRPELRPPQAPDVYGYRVLAGVPDVKAGQGVELQWKMQQGSPFGWWFGIVESLERDKAGRARLTMTFEHFPSSSRWRRLQIVIGDGSTRQCAIGGWHGGVRAVTHCEQKEWAKFFPKEPVFF</sequence>
<evidence type="ECO:0000313" key="2">
    <source>
        <dbReference type="Proteomes" id="UP001178507"/>
    </source>
</evidence>
<name>A0AA36N482_9DINO</name>
<reference evidence="1" key="1">
    <citation type="submission" date="2023-08" db="EMBL/GenBank/DDBJ databases">
        <authorList>
            <person name="Chen Y."/>
            <person name="Shah S."/>
            <person name="Dougan E. K."/>
            <person name="Thang M."/>
            <person name="Chan C."/>
        </authorList>
    </citation>
    <scope>NUCLEOTIDE SEQUENCE</scope>
</reference>
<organism evidence="1 2">
    <name type="scientific">Effrenium voratum</name>
    <dbReference type="NCBI Taxonomy" id="2562239"/>
    <lineage>
        <taxon>Eukaryota</taxon>
        <taxon>Sar</taxon>
        <taxon>Alveolata</taxon>
        <taxon>Dinophyceae</taxon>
        <taxon>Suessiales</taxon>
        <taxon>Symbiodiniaceae</taxon>
        <taxon>Effrenium</taxon>
    </lineage>
</organism>